<dbReference type="RefSeq" id="WP_114205633.1">
    <property type="nucleotide sequence ID" value="NZ_CP030840.1"/>
</dbReference>
<dbReference type="AlphaFoldDB" id="A0A2Z5FT57"/>
<evidence type="ECO:0000259" key="2">
    <source>
        <dbReference type="PROSITE" id="PS50110"/>
    </source>
</evidence>
<dbReference type="KEGG" id="abas:ACPOL_0517"/>
<keyword evidence="1" id="KW-0597">Phosphoprotein</keyword>
<keyword evidence="4" id="KW-1185">Reference proteome</keyword>
<dbReference type="InterPro" id="IPR001789">
    <property type="entry name" value="Sig_transdc_resp-reg_receiver"/>
</dbReference>
<dbReference type="InterPro" id="IPR011006">
    <property type="entry name" value="CheY-like_superfamily"/>
</dbReference>
<evidence type="ECO:0000313" key="3">
    <source>
        <dbReference type="EMBL" id="AXC09892.1"/>
    </source>
</evidence>
<proteinExistence type="predicted"/>
<dbReference type="SMART" id="SM00448">
    <property type="entry name" value="REC"/>
    <property type="match status" value="1"/>
</dbReference>
<dbReference type="PROSITE" id="PS50110">
    <property type="entry name" value="RESPONSE_REGULATORY"/>
    <property type="match status" value="1"/>
</dbReference>
<dbReference type="Proteomes" id="UP000253606">
    <property type="component" value="Chromosome"/>
</dbReference>
<feature type="modified residue" description="4-aspartylphosphate" evidence="1">
    <location>
        <position position="55"/>
    </location>
</feature>
<dbReference type="OrthoDB" id="9782655at2"/>
<dbReference type="Gene3D" id="3.40.50.2300">
    <property type="match status" value="1"/>
</dbReference>
<feature type="domain" description="Response regulatory" evidence="2">
    <location>
        <begin position="6"/>
        <end position="137"/>
    </location>
</feature>
<gene>
    <name evidence="3" type="ORF">ACPOL_0517</name>
</gene>
<sequence length="290" mass="32818">MTARHRVLVVEDDVEFSLDLQQILKSLKCESVPVTNAEDAIRELKAKPFCLVLLDLQIKSEPNSNKAHLEHGKSLLRDIRQMYSEHNGVRFWLPVLVVSGYARERDIVLEVMRDNASNIIEKPDTKTISEAIRKAFAESGRDAHDQCENHRSGLRDNFSEKVVVTIPGDRDKQRIIVRLGSQPVKLTVSSLRILLHLILGYLQNRQVHKNELGANNEQGFKGISILRNELKQVLGEIDIVKNHYHGIYALITSVEIGEITFDKLFELGDHQISSLVVKLQQVSAPPAEKV</sequence>
<name>A0A2Z5FT57_9BACT</name>
<organism evidence="3 4">
    <name type="scientific">Acidisarcina polymorpha</name>
    <dbReference type="NCBI Taxonomy" id="2211140"/>
    <lineage>
        <taxon>Bacteria</taxon>
        <taxon>Pseudomonadati</taxon>
        <taxon>Acidobacteriota</taxon>
        <taxon>Terriglobia</taxon>
        <taxon>Terriglobales</taxon>
        <taxon>Acidobacteriaceae</taxon>
        <taxon>Acidisarcina</taxon>
    </lineage>
</organism>
<dbReference type="SUPFAM" id="SSF52172">
    <property type="entry name" value="CheY-like"/>
    <property type="match status" value="1"/>
</dbReference>
<accession>A0A2Z5FT57</accession>
<dbReference type="EMBL" id="CP030840">
    <property type="protein sequence ID" value="AXC09892.1"/>
    <property type="molecule type" value="Genomic_DNA"/>
</dbReference>
<evidence type="ECO:0000256" key="1">
    <source>
        <dbReference type="PROSITE-ProRule" id="PRU00169"/>
    </source>
</evidence>
<dbReference type="CDD" id="cd00156">
    <property type="entry name" value="REC"/>
    <property type="match status" value="1"/>
</dbReference>
<dbReference type="GO" id="GO:0000160">
    <property type="term" value="P:phosphorelay signal transduction system"/>
    <property type="evidence" value="ECO:0007669"/>
    <property type="project" value="InterPro"/>
</dbReference>
<evidence type="ECO:0000313" key="4">
    <source>
        <dbReference type="Proteomes" id="UP000253606"/>
    </source>
</evidence>
<dbReference type="Pfam" id="PF00072">
    <property type="entry name" value="Response_reg"/>
    <property type="match status" value="1"/>
</dbReference>
<reference evidence="3 4" key="1">
    <citation type="journal article" date="2018" name="Front. Microbiol.">
        <title>Hydrolytic Capabilities as a Key to Environmental Success: Chitinolytic and Cellulolytic Acidobacteria From Acidic Sub-arctic Soils and Boreal Peatlands.</title>
        <authorList>
            <person name="Belova S.E."/>
            <person name="Ravin N.V."/>
            <person name="Pankratov T.A."/>
            <person name="Rakitin A.L."/>
            <person name="Ivanova A.A."/>
            <person name="Beletsky A.V."/>
            <person name="Mardanov A.V."/>
            <person name="Sinninghe Damste J.S."/>
            <person name="Dedysh S.N."/>
        </authorList>
    </citation>
    <scope>NUCLEOTIDE SEQUENCE [LARGE SCALE GENOMIC DNA]</scope>
    <source>
        <strain evidence="3 4">SBC82</strain>
    </source>
</reference>
<protein>
    <submittedName>
        <fullName evidence="3">Response regulator receiver protein</fullName>
    </submittedName>
</protein>